<accession>A0A165G2U8</accession>
<dbReference type="InterPro" id="IPR007730">
    <property type="entry name" value="SPOR-like_dom"/>
</dbReference>
<name>A0A165G2U8_9NEIS</name>
<evidence type="ECO:0000313" key="4">
    <source>
        <dbReference type="EMBL" id="KZE34964.1"/>
    </source>
</evidence>
<comment type="caution">
    <text evidence="4">The sequence shown here is derived from an EMBL/GenBank/DDBJ whole genome shotgun (WGS) entry which is preliminary data.</text>
</comment>
<gene>
    <name evidence="4" type="ORF">AVW16_05645</name>
</gene>
<dbReference type="Gene3D" id="3.30.70.1070">
    <property type="entry name" value="Sporulation related repeat"/>
    <property type="match status" value="1"/>
</dbReference>
<dbReference type="PROSITE" id="PS51724">
    <property type="entry name" value="SPOR"/>
    <property type="match status" value="1"/>
</dbReference>
<reference evidence="5" key="1">
    <citation type="submission" date="2016-01" db="EMBL/GenBank/DDBJ databases">
        <title>Draft genome of Chromobacterium sp. F49.</title>
        <authorList>
            <person name="Hong K.W."/>
        </authorList>
    </citation>
    <scope>NUCLEOTIDE SEQUENCE [LARGE SCALE GENOMIC DNA]</scope>
    <source>
        <strain evidence="5">CN10</strain>
    </source>
</reference>
<feature type="transmembrane region" description="Helical" evidence="2">
    <location>
        <begin position="21"/>
        <end position="39"/>
    </location>
</feature>
<feature type="compositionally biased region" description="Low complexity" evidence="1">
    <location>
        <begin position="146"/>
        <end position="178"/>
    </location>
</feature>
<dbReference type="OrthoDB" id="8614111at2"/>
<keyword evidence="5" id="KW-1185">Reference proteome</keyword>
<evidence type="ECO:0000256" key="2">
    <source>
        <dbReference type="SAM" id="Phobius"/>
    </source>
</evidence>
<feature type="compositionally biased region" description="Pro residues" evidence="1">
    <location>
        <begin position="118"/>
        <end position="128"/>
    </location>
</feature>
<evidence type="ECO:0000313" key="5">
    <source>
        <dbReference type="Proteomes" id="UP000076625"/>
    </source>
</evidence>
<organism evidence="4 5">
    <name type="scientific">Crenobacter luteus</name>
    <dbReference type="NCBI Taxonomy" id="1452487"/>
    <lineage>
        <taxon>Bacteria</taxon>
        <taxon>Pseudomonadati</taxon>
        <taxon>Pseudomonadota</taxon>
        <taxon>Betaproteobacteria</taxon>
        <taxon>Neisseriales</taxon>
        <taxon>Neisseriaceae</taxon>
        <taxon>Crenobacter</taxon>
    </lineage>
</organism>
<feature type="region of interest" description="Disordered" evidence="1">
    <location>
        <begin position="95"/>
        <end position="227"/>
    </location>
</feature>
<dbReference type="SUPFAM" id="SSF110997">
    <property type="entry name" value="Sporulation related repeat"/>
    <property type="match status" value="1"/>
</dbReference>
<feature type="compositionally biased region" description="Low complexity" evidence="1">
    <location>
        <begin position="95"/>
        <end position="117"/>
    </location>
</feature>
<dbReference type="PANTHER" id="PTHR38687">
    <property type="entry name" value="CELL DIVISION PROTEIN DEDD-RELATED"/>
    <property type="match status" value="1"/>
</dbReference>
<dbReference type="GO" id="GO:0032153">
    <property type="term" value="C:cell division site"/>
    <property type="evidence" value="ECO:0007669"/>
    <property type="project" value="TreeGrafter"/>
</dbReference>
<dbReference type="EMBL" id="LQQU01000004">
    <property type="protein sequence ID" value="KZE34964.1"/>
    <property type="molecule type" value="Genomic_DNA"/>
</dbReference>
<dbReference type="GO" id="GO:0042834">
    <property type="term" value="F:peptidoglycan binding"/>
    <property type="evidence" value="ECO:0007669"/>
    <property type="project" value="InterPro"/>
</dbReference>
<dbReference type="GO" id="GO:0032506">
    <property type="term" value="P:cytokinetic process"/>
    <property type="evidence" value="ECO:0007669"/>
    <property type="project" value="TreeGrafter"/>
</dbReference>
<sequence>MAGLSSHEELIMLRKRARRRLVGAVALVLVSTAVLWNVLGHIPNAPMRPEKVEIAGQLASEPAAVPPPAEALASAPAAVVPAPATELVASLPPEPAAAPAAVPRPAAPAPAIASKPAAPVPAAPPAAAPPADASPRAVAPPPAKPMPQAEAKPAPKPEVAAKPAPKPEAAAKPAPAAKAEPRVEPTPAPRAKDPAAILEGRADVAPAKPAAPRAERPEPAAVEQGKGGNGFAIQLAALSDPAKAEALRSRLAAAGVAAHFSKVTTSKGEVTRVRVGPFASRAEADATLRKLAGAGVTGIVVPR</sequence>
<dbReference type="InterPro" id="IPR036680">
    <property type="entry name" value="SPOR-like_sf"/>
</dbReference>
<dbReference type="AlphaFoldDB" id="A0A165G2U8"/>
<protein>
    <recommendedName>
        <fullName evidence="3">SPOR domain-containing protein</fullName>
    </recommendedName>
</protein>
<proteinExistence type="predicted"/>
<evidence type="ECO:0000259" key="3">
    <source>
        <dbReference type="PROSITE" id="PS51724"/>
    </source>
</evidence>
<dbReference type="Proteomes" id="UP000076625">
    <property type="component" value="Unassembled WGS sequence"/>
</dbReference>
<keyword evidence="2" id="KW-1133">Transmembrane helix</keyword>
<keyword evidence="2" id="KW-0472">Membrane</keyword>
<feature type="compositionally biased region" description="Low complexity" evidence="1">
    <location>
        <begin position="203"/>
        <end position="212"/>
    </location>
</feature>
<feature type="domain" description="SPOR" evidence="3">
    <location>
        <begin position="225"/>
        <end position="303"/>
    </location>
</feature>
<dbReference type="InterPro" id="IPR052521">
    <property type="entry name" value="Cell_div_SPOR-domain"/>
</dbReference>
<evidence type="ECO:0000256" key="1">
    <source>
        <dbReference type="SAM" id="MobiDB-lite"/>
    </source>
</evidence>
<dbReference type="RefSeq" id="WP_066609834.1">
    <property type="nucleotide sequence ID" value="NZ_LQQU01000004.1"/>
</dbReference>
<dbReference type="GO" id="GO:0030428">
    <property type="term" value="C:cell septum"/>
    <property type="evidence" value="ECO:0007669"/>
    <property type="project" value="TreeGrafter"/>
</dbReference>
<dbReference type="PANTHER" id="PTHR38687:SF1">
    <property type="entry name" value="CELL DIVISION PROTEIN DEDD"/>
    <property type="match status" value="1"/>
</dbReference>
<dbReference type="Pfam" id="PF05036">
    <property type="entry name" value="SPOR"/>
    <property type="match status" value="1"/>
</dbReference>
<keyword evidence="2" id="KW-0812">Transmembrane</keyword>
<dbReference type="STRING" id="1452487.AVW16_05645"/>